<feature type="coiled-coil region" evidence="1">
    <location>
        <begin position="85"/>
        <end position="112"/>
    </location>
</feature>
<dbReference type="Gene3D" id="1.10.260.40">
    <property type="entry name" value="lambda repressor-like DNA-binding domains"/>
    <property type="match status" value="1"/>
</dbReference>
<protein>
    <recommendedName>
        <fullName evidence="2">HTH cro/C1-type domain-containing protein</fullName>
    </recommendedName>
</protein>
<dbReference type="CDD" id="cd00093">
    <property type="entry name" value="HTH_XRE"/>
    <property type="match status" value="1"/>
</dbReference>
<name>A0ABP7MN79_9BACT</name>
<reference evidence="4" key="1">
    <citation type="journal article" date="2019" name="Int. J. Syst. Evol. Microbiol.">
        <title>The Global Catalogue of Microorganisms (GCM) 10K type strain sequencing project: providing services to taxonomists for standard genome sequencing and annotation.</title>
        <authorList>
            <consortium name="The Broad Institute Genomics Platform"/>
            <consortium name="The Broad Institute Genome Sequencing Center for Infectious Disease"/>
            <person name="Wu L."/>
            <person name="Ma J."/>
        </authorList>
    </citation>
    <scope>NUCLEOTIDE SEQUENCE [LARGE SCALE GENOMIC DNA]</scope>
    <source>
        <strain evidence="4">JCM 17214</strain>
    </source>
</reference>
<dbReference type="Pfam" id="PF01381">
    <property type="entry name" value="HTH_3"/>
    <property type="match status" value="1"/>
</dbReference>
<dbReference type="PROSITE" id="PS50943">
    <property type="entry name" value="HTH_CROC1"/>
    <property type="match status" value="1"/>
</dbReference>
<proteinExistence type="predicted"/>
<dbReference type="InterPro" id="IPR010982">
    <property type="entry name" value="Lambda_DNA-bd_dom_sf"/>
</dbReference>
<evidence type="ECO:0000313" key="4">
    <source>
        <dbReference type="Proteomes" id="UP001499909"/>
    </source>
</evidence>
<dbReference type="SUPFAM" id="SSF47413">
    <property type="entry name" value="lambda repressor-like DNA-binding domains"/>
    <property type="match status" value="1"/>
</dbReference>
<keyword evidence="1" id="KW-0175">Coiled coil</keyword>
<evidence type="ECO:0000313" key="3">
    <source>
        <dbReference type="EMBL" id="GAA3926820.1"/>
    </source>
</evidence>
<dbReference type="Proteomes" id="UP001499909">
    <property type="component" value="Unassembled WGS sequence"/>
</dbReference>
<dbReference type="SMART" id="SM00530">
    <property type="entry name" value="HTH_XRE"/>
    <property type="match status" value="1"/>
</dbReference>
<feature type="domain" description="HTH cro/C1-type" evidence="2">
    <location>
        <begin position="12"/>
        <end position="55"/>
    </location>
</feature>
<dbReference type="EMBL" id="BAABDH010000018">
    <property type="protein sequence ID" value="GAA3926820.1"/>
    <property type="molecule type" value="Genomic_DNA"/>
</dbReference>
<dbReference type="RefSeq" id="WP_345111135.1">
    <property type="nucleotide sequence ID" value="NZ_BAABDH010000018.1"/>
</dbReference>
<comment type="caution">
    <text evidence="3">The sequence shown here is derived from an EMBL/GenBank/DDBJ whole genome shotgun (WGS) entry which is preliminary data.</text>
</comment>
<sequence length="197" mass="21197">MPRKSIPSTTLVAQVRKHFGLEQQELAAYLGISRPYVADLEAGRRALTSRVLLRLNPLAALLPADAPARPAAPAPEVPPPGLPDADLLLARLDTCRHQAAQLRRELKKLAAAQAGARRWLAVLPGLLAAPDLPAALTTPAEAARARQWLLTRQARAHIDLHDAADAARYHLLRLRAAALEAEAAGLRALLPPDLVEE</sequence>
<accession>A0ABP7MN79</accession>
<gene>
    <name evidence="3" type="ORF">GCM10022406_10790</name>
</gene>
<evidence type="ECO:0000259" key="2">
    <source>
        <dbReference type="PROSITE" id="PS50943"/>
    </source>
</evidence>
<keyword evidence="4" id="KW-1185">Reference proteome</keyword>
<organism evidence="3 4">
    <name type="scientific">Hymenobacter algoricola</name>
    <dbReference type="NCBI Taxonomy" id="486267"/>
    <lineage>
        <taxon>Bacteria</taxon>
        <taxon>Pseudomonadati</taxon>
        <taxon>Bacteroidota</taxon>
        <taxon>Cytophagia</taxon>
        <taxon>Cytophagales</taxon>
        <taxon>Hymenobacteraceae</taxon>
        <taxon>Hymenobacter</taxon>
    </lineage>
</organism>
<evidence type="ECO:0000256" key="1">
    <source>
        <dbReference type="SAM" id="Coils"/>
    </source>
</evidence>
<dbReference type="InterPro" id="IPR001387">
    <property type="entry name" value="Cro/C1-type_HTH"/>
</dbReference>